<dbReference type="Pfam" id="PF00106">
    <property type="entry name" value="adh_short"/>
    <property type="match status" value="1"/>
</dbReference>
<proteinExistence type="inferred from homology"/>
<dbReference type="PRINTS" id="PR00080">
    <property type="entry name" value="SDRFAMILY"/>
</dbReference>
<evidence type="ECO:0000256" key="1">
    <source>
        <dbReference type="ARBA" id="ARBA00006484"/>
    </source>
</evidence>
<dbReference type="AlphaFoldDB" id="A0A238KMP6"/>
<dbReference type="SMART" id="SM00822">
    <property type="entry name" value="PKS_KR"/>
    <property type="match status" value="1"/>
</dbReference>
<evidence type="ECO:0000313" key="6">
    <source>
        <dbReference type="Proteomes" id="UP000220836"/>
    </source>
</evidence>
<reference evidence="5 6" key="1">
    <citation type="submission" date="2017-05" db="EMBL/GenBank/DDBJ databases">
        <authorList>
            <person name="Song R."/>
            <person name="Chenine A.L."/>
            <person name="Ruprecht R.M."/>
        </authorList>
    </citation>
    <scope>NUCLEOTIDE SEQUENCE [LARGE SCALE GENOMIC DNA]</scope>
    <source>
        <strain evidence="5 6">CECT 8663</strain>
    </source>
</reference>
<organism evidence="5 6">
    <name type="scientific">Pelagimonas varians</name>
    <dbReference type="NCBI Taxonomy" id="696760"/>
    <lineage>
        <taxon>Bacteria</taxon>
        <taxon>Pseudomonadati</taxon>
        <taxon>Pseudomonadota</taxon>
        <taxon>Alphaproteobacteria</taxon>
        <taxon>Rhodobacterales</taxon>
        <taxon>Roseobacteraceae</taxon>
        <taxon>Pelagimonas</taxon>
    </lineage>
</organism>
<dbReference type="GO" id="GO:0004316">
    <property type="term" value="F:3-oxoacyl-[acyl-carrier-protein] reductase (NADPH) activity"/>
    <property type="evidence" value="ECO:0007669"/>
    <property type="project" value="UniProtKB-EC"/>
</dbReference>
<evidence type="ECO:0000259" key="4">
    <source>
        <dbReference type="SMART" id="SM00822"/>
    </source>
</evidence>
<dbReference type="PANTHER" id="PTHR44196:SF1">
    <property type="entry name" value="DEHYDROGENASE_REDUCTASE SDR FAMILY MEMBER 7B"/>
    <property type="match status" value="1"/>
</dbReference>
<dbReference type="GO" id="GO:0016020">
    <property type="term" value="C:membrane"/>
    <property type="evidence" value="ECO:0007669"/>
    <property type="project" value="TreeGrafter"/>
</dbReference>
<dbReference type="EC" id="1.1.1.100" evidence="5"/>
<comment type="similarity">
    <text evidence="1 3">Belongs to the short-chain dehydrogenases/reductases (SDR) family.</text>
</comment>
<dbReference type="PANTHER" id="PTHR44196">
    <property type="entry name" value="DEHYDROGENASE/REDUCTASE SDR FAMILY MEMBER 7B"/>
    <property type="match status" value="1"/>
</dbReference>
<evidence type="ECO:0000313" key="5">
    <source>
        <dbReference type="EMBL" id="SMX44074.1"/>
    </source>
</evidence>
<dbReference type="Proteomes" id="UP000220836">
    <property type="component" value="Unassembled WGS sequence"/>
</dbReference>
<dbReference type="InterPro" id="IPR002347">
    <property type="entry name" value="SDR_fam"/>
</dbReference>
<accession>A0A238KMP6</accession>
<dbReference type="SUPFAM" id="SSF51735">
    <property type="entry name" value="NAD(P)-binding Rossmann-fold domains"/>
    <property type="match status" value="1"/>
</dbReference>
<dbReference type="InterPro" id="IPR036291">
    <property type="entry name" value="NAD(P)-bd_dom_sf"/>
</dbReference>
<dbReference type="PROSITE" id="PS00061">
    <property type="entry name" value="ADH_SHORT"/>
    <property type="match status" value="1"/>
</dbReference>
<dbReference type="EMBL" id="FXYH01000010">
    <property type="protein sequence ID" value="SMX44074.1"/>
    <property type="molecule type" value="Genomic_DNA"/>
</dbReference>
<name>A0A238KMP6_9RHOB</name>
<dbReference type="InterPro" id="IPR020904">
    <property type="entry name" value="Sc_DH/Rdtase_CS"/>
</dbReference>
<protein>
    <submittedName>
        <fullName evidence="5">3-oxoacyl-[acyl-carrier-protein] reductase FabG</fullName>
        <ecNumber evidence="5">1.1.1.100</ecNumber>
    </submittedName>
</protein>
<evidence type="ECO:0000256" key="3">
    <source>
        <dbReference type="RuleBase" id="RU000363"/>
    </source>
</evidence>
<keyword evidence="2 5" id="KW-0560">Oxidoreductase</keyword>
<sequence>MNRFQGKTYWVIGASEGLGREIAKGLDEAGAHVIVSARSMARLQHLTSGLNNARALQMDVTDAQSVLAAARALGPIDGVVYNAGAYDPMRTQDWDGNAALQMVDVNFNGALRVLGQVIPEFVHEERGDITLIGSLAGYRGLPAAIGYGASKAALISLAETMRHDLKGSGVTIRIVNPGFIKTRLTQKNDFEMPQLMSPETAAGYVLKAMRSRRFRTDFPRPFSWVIKALHVLPDWMIYRGK</sequence>
<keyword evidence="6" id="KW-1185">Reference proteome</keyword>
<feature type="domain" description="Ketoreductase" evidence="4">
    <location>
        <begin position="7"/>
        <end position="183"/>
    </location>
</feature>
<dbReference type="PRINTS" id="PR00081">
    <property type="entry name" value="GDHRDH"/>
</dbReference>
<evidence type="ECO:0000256" key="2">
    <source>
        <dbReference type="ARBA" id="ARBA00023002"/>
    </source>
</evidence>
<dbReference type="RefSeq" id="WP_097805265.1">
    <property type="nucleotide sequence ID" value="NZ_CBDIHF020000003.1"/>
</dbReference>
<dbReference type="InterPro" id="IPR057326">
    <property type="entry name" value="KR_dom"/>
</dbReference>
<gene>
    <name evidence="5" type="primary">fabG_6</name>
    <name evidence="5" type="ORF">PEV8663_02777</name>
</gene>
<dbReference type="Gene3D" id="3.40.50.720">
    <property type="entry name" value="NAD(P)-binding Rossmann-like Domain"/>
    <property type="match status" value="1"/>
</dbReference>